<protein>
    <submittedName>
        <fullName evidence="1">Uncharacterized protein</fullName>
    </submittedName>
</protein>
<accession>A0ABS8VD96</accession>
<evidence type="ECO:0000313" key="2">
    <source>
        <dbReference type="Proteomes" id="UP000823775"/>
    </source>
</evidence>
<organism evidence="1 2">
    <name type="scientific">Datura stramonium</name>
    <name type="common">Jimsonweed</name>
    <name type="synonym">Common thornapple</name>
    <dbReference type="NCBI Taxonomy" id="4076"/>
    <lineage>
        <taxon>Eukaryota</taxon>
        <taxon>Viridiplantae</taxon>
        <taxon>Streptophyta</taxon>
        <taxon>Embryophyta</taxon>
        <taxon>Tracheophyta</taxon>
        <taxon>Spermatophyta</taxon>
        <taxon>Magnoliopsida</taxon>
        <taxon>eudicotyledons</taxon>
        <taxon>Gunneridae</taxon>
        <taxon>Pentapetalae</taxon>
        <taxon>asterids</taxon>
        <taxon>lamiids</taxon>
        <taxon>Solanales</taxon>
        <taxon>Solanaceae</taxon>
        <taxon>Solanoideae</taxon>
        <taxon>Datureae</taxon>
        <taxon>Datura</taxon>
    </lineage>
</organism>
<sequence length="107" mass="11674">MAERDDDGKSSRRLRHYWLAGWSKFDLGEGEDLRQLGFGGSSGSWQWCYFAGIVGVGEEGGGGVRRCAVRLLGKKSGEEGRGVMFLRRSQWSATVRGLVGGCLVLFG</sequence>
<gene>
    <name evidence="1" type="ORF">HAX54_032673</name>
</gene>
<dbReference type="EMBL" id="JACEIK010004158">
    <property type="protein sequence ID" value="MCD9644457.1"/>
    <property type="molecule type" value="Genomic_DNA"/>
</dbReference>
<name>A0ABS8VD96_DATST</name>
<reference evidence="1 2" key="1">
    <citation type="journal article" date="2021" name="BMC Genomics">
        <title>Datura genome reveals duplications of psychoactive alkaloid biosynthetic genes and high mutation rate following tissue culture.</title>
        <authorList>
            <person name="Rajewski A."/>
            <person name="Carter-House D."/>
            <person name="Stajich J."/>
            <person name="Litt A."/>
        </authorList>
    </citation>
    <scope>NUCLEOTIDE SEQUENCE [LARGE SCALE GENOMIC DNA]</scope>
    <source>
        <strain evidence="1">AR-01</strain>
    </source>
</reference>
<evidence type="ECO:0000313" key="1">
    <source>
        <dbReference type="EMBL" id="MCD9644457.1"/>
    </source>
</evidence>
<dbReference type="Proteomes" id="UP000823775">
    <property type="component" value="Unassembled WGS sequence"/>
</dbReference>
<comment type="caution">
    <text evidence="1">The sequence shown here is derived from an EMBL/GenBank/DDBJ whole genome shotgun (WGS) entry which is preliminary data.</text>
</comment>
<keyword evidence="2" id="KW-1185">Reference proteome</keyword>
<proteinExistence type="predicted"/>